<evidence type="ECO:0000313" key="1">
    <source>
        <dbReference type="EMBL" id="CBI06749.1"/>
    </source>
</evidence>
<comment type="caution">
    <text evidence="1">The sequence shown here is derived from an EMBL/GenBank/DDBJ whole genome shotgun (WGS) entry which is preliminary data.</text>
</comment>
<accession>E6QHN5</accession>
<organism evidence="1">
    <name type="scientific">mine drainage metagenome</name>
    <dbReference type="NCBI Taxonomy" id="410659"/>
    <lineage>
        <taxon>unclassified sequences</taxon>
        <taxon>metagenomes</taxon>
        <taxon>ecological metagenomes</taxon>
    </lineage>
</organism>
<protein>
    <submittedName>
        <fullName evidence="1">LmbE family protein</fullName>
    </submittedName>
</protein>
<proteinExistence type="predicted"/>
<name>E6QHN5_9ZZZZ</name>
<sequence>MARSLWVAALSYRGVPMIYWTATSMVTLVEMVASFESVPVTWTW</sequence>
<dbReference type="EMBL" id="CABQ01000015">
    <property type="protein sequence ID" value="CBI06749.1"/>
    <property type="molecule type" value="Genomic_DNA"/>
</dbReference>
<gene>
    <name evidence="1" type="ORF">CARN6_0016</name>
</gene>
<dbReference type="AlphaFoldDB" id="E6QHN5"/>
<reference evidence="1" key="1">
    <citation type="submission" date="2009-10" db="EMBL/GenBank/DDBJ databases">
        <title>Diversity of trophic interactions inside an arsenic-rich microbial ecosystem.</title>
        <authorList>
            <person name="Bertin P.N."/>
            <person name="Heinrich-Salmeron A."/>
            <person name="Pelletier E."/>
            <person name="Goulhen-Chollet F."/>
            <person name="Arsene-Ploetze F."/>
            <person name="Gallien S."/>
            <person name="Calteau A."/>
            <person name="Vallenet D."/>
            <person name="Casiot C."/>
            <person name="Chane-Woon-Ming B."/>
            <person name="Giloteaux L."/>
            <person name="Barakat M."/>
            <person name="Bonnefoy V."/>
            <person name="Bruneel O."/>
            <person name="Chandler M."/>
            <person name="Cleiss J."/>
            <person name="Duran R."/>
            <person name="Elbaz-Poulichet F."/>
            <person name="Fonknechten N."/>
            <person name="Lauga B."/>
            <person name="Mornico D."/>
            <person name="Ortet P."/>
            <person name="Schaeffer C."/>
            <person name="Siguier P."/>
            <person name="Alexander Thil Smith A."/>
            <person name="Van Dorsselaer A."/>
            <person name="Weissenbach J."/>
            <person name="Medigue C."/>
            <person name="Le Paslier D."/>
        </authorList>
    </citation>
    <scope>NUCLEOTIDE SEQUENCE</scope>
</reference>